<evidence type="ECO:0000313" key="3">
    <source>
        <dbReference type="Proteomes" id="UP000314294"/>
    </source>
</evidence>
<comment type="caution">
    <text evidence="2">The sequence shown here is derived from an EMBL/GenBank/DDBJ whole genome shotgun (WGS) entry which is preliminary data.</text>
</comment>
<protein>
    <submittedName>
        <fullName evidence="2">Uncharacterized protein</fullName>
    </submittedName>
</protein>
<sequence length="65" mass="7054">MAAEELRDVHGDGGHDVADNMLDRDQSQLSRDRLPSVPLDSANEVVPLRPAKCVVDRRRAEGCGG</sequence>
<organism evidence="2 3">
    <name type="scientific">Liparis tanakae</name>
    <name type="common">Tanaka's snailfish</name>
    <dbReference type="NCBI Taxonomy" id="230148"/>
    <lineage>
        <taxon>Eukaryota</taxon>
        <taxon>Metazoa</taxon>
        <taxon>Chordata</taxon>
        <taxon>Craniata</taxon>
        <taxon>Vertebrata</taxon>
        <taxon>Euteleostomi</taxon>
        <taxon>Actinopterygii</taxon>
        <taxon>Neopterygii</taxon>
        <taxon>Teleostei</taxon>
        <taxon>Neoteleostei</taxon>
        <taxon>Acanthomorphata</taxon>
        <taxon>Eupercaria</taxon>
        <taxon>Perciformes</taxon>
        <taxon>Cottioidei</taxon>
        <taxon>Cottales</taxon>
        <taxon>Liparidae</taxon>
        <taxon>Liparis</taxon>
    </lineage>
</organism>
<keyword evidence="3" id="KW-1185">Reference proteome</keyword>
<accession>A0A4Z2EG36</accession>
<dbReference type="Proteomes" id="UP000314294">
    <property type="component" value="Unassembled WGS sequence"/>
</dbReference>
<evidence type="ECO:0000313" key="2">
    <source>
        <dbReference type="EMBL" id="TNN27695.1"/>
    </source>
</evidence>
<name>A0A4Z2EG36_9TELE</name>
<feature type="compositionally biased region" description="Basic and acidic residues" evidence="1">
    <location>
        <begin position="1"/>
        <end position="34"/>
    </location>
</feature>
<gene>
    <name evidence="2" type="ORF">EYF80_062159</name>
</gene>
<evidence type="ECO:0000256" key="1">
    <source>
        <dbReference type="SAM" id="MobiDB-lite"/>
    </source>
</evidence>
<dbReference type="AlphaFoldDB" id="A0A4Z2EG36"/>
<proteinExistence type="predicted"/>
<reference evidence="2 3" key="1">
    <citation type="submission" date="2019-03" db="EMBL/GenBank/DDBJ databases">
        <title>First draft genome of Liparis tanakae, snailfish: a comprehensive survey of snailfish specific genes.</title>
        <authorList>
            <person name="Kim W."/>
            <person name="Song I."/>
            <person name="Jeong J.-H."/>
            <person name="Kim D."/>
            <person name="Kim S."/>
            <person name="Ryu S."/>
            <person name="Song J.Y."/>
            <person name="Lee S.K."/>
        </authorList>
    </citation>
    <scope>NUCLEOTIDE SEQUENCE [LARGE SCALE GENOMIC DNA]</scope>
    <source>
        <tissue evidence="2">Muscle</tissue>
    </source>
</reference>
<feature type="region of interest" description="Disordered" evidence="1">
    <location>
        <begin position="1"/>
        <end position="41"/>
    </location>
</feature>
<dbReference type="EMBL" id="SRLO01007873">
    <property type="protein sequence ID" value="TNN27695.1"/>
    <property type="molecule type" value="Genomic_DNA"/>
</dbReference>